<dbReference type="AlphaFoldDB" id="A0A3Q9GFC7"/>
<reference evidence="6 7" key="1">
    <citation type="submission" date="2018-11" db="EMBL/GenBank/DDBJ databases">
        <title>Multidrug-resistant genes are associated with an 42-kb island TGI1 carrying a complex class 1 integron in a Trueperella pyogenes.</title>
        <authorList>
            <person name="Dong W."/>
        </authorList>
    </citation>
    <scope>NUCLEOTIDE SEQUENCE [LARGE SCALE GENOMIC DNA]</scope>
    <source>
        <strain evidence="6 7">TP4</strain>
    </source>
</reference>
<evidence type="ECO:0000256" key="1">
    <source>
        <dbReference type="ARBA" id="ARBA00002190"/>
    </source>
</evidence>
<dbReference type="Pfam" id="PF00872">
    <property type="entry name" value="Transposase_mut"/>
    <property type="match status" value="1"/>
</dbReference>
<evidence type="ECO:0000313" key="7">
    <source>
        <dbReference type="Proteomes" id="UP000275951"/>
    </source>
</evidence>
<comment type="function">
    <text evidence="1">Required for the transposition of the insertion element.</text>
</comment>
<keyword evidence="3" id="KW-0815">Transposition</keyword>
<dbReference type="GO" id="GO:0006313">
    <property type="term" value="P:DNA transposition"/>
    <property type="evidence" value="ECO:0007669"/>
    <property type="project" value="InterPro"/>
</dbReference>
<sequence>MDGTYIAYNWCVLIASTTQGVIAFQLCQHENKASYQALLSRIPAPVVVVTDGAQGALEAIKECWPTTIIQRCLVHIQRNIRRITTLNPKTDQHKALRQLGLDLTRIHTIDEAITWHKTQYASNAHFSTAENAPNSTAADTMEITHPISSPMGYFSTVTDTPGLPQLKGIRGTMDIRKHGQRLNHVDLILRPLQIGVIKKSRLSLGDLCNSVSVL</sequence>
<evidence type="ECO:0000313" key="6">
    <source>
        <dbReference type="EMBL" id="AZR06455.1"/>
    </source>
</evidence>
<protein>
    <submittedName>
        <fullName evidence="6">Transposase</fullName>
    </submittedName>
</protein>
<dbReference type="RefSeq" id="WP_108726764.1">
    <property type="nucleotide sequence ID" value="NZ_CP029001.1"/>
</dbReference>
<proteinExistence type="inferred from homology"/>
<dbReference type="GO" id="GO:0003677">
    <property type="term" value="F:DNA binding"/>
    <property type="evidence" value="ECO:0007669"/>
    <property type="project" value="UniProtKB-KW"/>
</dbReference>
<keyword evidence="5" id="KW-0233">DNA recombination</keyword>
<dbReference type="EMBL" id="CP033905">
    <property type="protein sequence ID" value="AZR06455.1"/>
    <property type="molecule type" value="Genomic_DNA"/>
</dbReference>
<keyword evidence="4" id="KW-0238">DNA-binding</keyword>
<evidence type="ECO:0000256" key="3">
    <source>
        <dbReference type="ARBA" id="ARBA00022578"/>
    </source>
</evidence>
<name>A0A3Q9GFC7_9ACTO</name>
<dbReference type="InterPro" id="IPR001207">
    <property type="entry name" value="Transposase_mutator"/>
</dbReference>
<evidence type="ECO:0000256" key="5">
    <source>
        <dbReference type="ARBA" id="ARBA00023172"/>
    </source>
</evidence>
<evidence type="ECO:0000256" key="2">
    <source>
        <dbReference type="ARBA" id="ARBA00010961"/>
    </source>
</evidence>
<evidence type="ECO:0000256" key="4">
    <source>
        <dbReference type="ARBA" id="ARBA00023125"/>
    </source>
</evidence>
<comment type="similarity">
    <text evidence="2">Belongs to the transposase mutator family.</text>
</comment>
<accession>A0A3Q9GFC7</accession>
<dbReference type="GO" id="GO:0004803">
    <property type="term" value="F:transposase activity"/>
    <property type="evidence" value="ECO:0007669"/>
    <property type="project" value="InterPro"/>
</dbReference>
<organism evidence="6 7">
    <name type="scientific">Trueperella pyogenes</name>
    <dbReference type="NCBI Taxonomy" id="1661"/>
    <lineage>
        <taxon>Bacteria</taxon>
        <taxon>Bacillati</taxon>
        <taxon>Actinomycetota</taxon>
        <taxon>Actinomycetes</taxon>
        <taxon>Actinomycetales</taxon>
        <taxon>Actinomycetaceae</taxon>
        <taxon>Trueperella</taxon>
    </lineage>
</organism>
<gene>
    <name evidence="6" type="ORF">EBQ10_03520</name>
</gene>
<dbReference type="Proteomes" id="UP000275951">
    <property type="component" value="Chromosome"/>
</dbReference>